<evidence type="ECO:0008006" key="4">
    <source>
        <dbReference type="Google" id="ProtNLM"/>
    </source>
</evidence>
<feature type="transmembrane region" description="Helical" evidence="1">
    <location>
        <begin position="73"/>
        <end position="93"/>
    </location>
</feature>
<reference evidence="2 3" key="1">
    <citation type="submission" date="2015-01" db="EMBL/GenBank/DDBJ databases">
        <authorList>
            <person name="Aslett A.Martin."/>
            <person name="De Silva Nishadi"/>
        </authorList>
    </citation>
    <scope>NUCLEOTIDE SEQUENCE [LARGE SCALE GENOMIC DNA]</scope>
    <source>
        <strain evidence="2 3">R28058</strain>
    </source>
</reference>
<evidence type="ECO:0000313" key="3">
    <source>
        <dbReference type="Proteomes" id="UP000049127"/>
    </source>
</evidence>
<protein>
    <recommendedName>
        <fullName evidence="4">DUF3784 domain-containing protein</fullName>
    </recommendedName>
</protein>
<keyword evidence="1" id="KW-1133">Transmembrane helix</keyword>
<gene>
    <name evidence="2" type="ORF">R28058_10611</name>
</gene>
<accession>A0A0C7R2C5</accession>
<keyword evidence="1" id="KW-0472">Membrane</keyword>
<dbReference type="EMBL" id="CEKZ01000003">
    <property type="protein sequence ID" value="CEQ03328.1"/>
    <property type="molecule type" value="Genomic_DNA"/>
</dbReference>
<dbReference type="Proteomes" id="UP000049127">
    <property type="component" value="Unassembled WGS sequence"/>
</dbReference>
<feature type="transmembrane region" description="Helical" evidence="1">
    <location>
        <begin position="46"/>
        <end position="66"/>
    </location>
</feature>
<proteinExistence type="predicted"/>
<evidence type="ECO:0000313" key="2">
    <source>
        <dbReference type="EMBL" id="CEQ03328.1"/>
    </source>
</evidence>
<dbReference type="AlphaFoldDB" id="A0A0C7R2C5"/>
<evidence type="ECO:0000256" key="1">
    <source>
        <dbReference type="SAM" id="Phobius"/>
    </source>
</evidence>
<organism evidence="2 3">
    <name type="scientific">Paraclostridium sordellii</name>
    <name type="common">Clostridium sordellii</name>
    <dbReference type="NCBI Taxonomy" id="1505"/>
    <lineage>
        <taxon>Bacteria</taxon>
        <taxon>Bacillati</taxon>
        <taxon>Bacillota</taxon>
        <taxon>Clostridia</taxon>
        <taxon>Peptostreptococcales</taxon>
        <taxon>Peptostreptococcaceae</taxon>
        <taxon>Paraclostridium</taxon>
    </lineage>
</organism>
<keyword evidence="1" id="KW-0812">Transmembrane</keyword>
<name>A0A0C7R2C5_PARSO</name>
<dbReference type="RefSeq" id="WP_055341699.1">
    <property type="nucleotide sequence ID" value="NZ_CDNI01000003.1"/>
</dbReference>
<sequence>MLKLIIIFIVSIIILNISYAIGIKKRLNLISLIDEKKLENKTEEEINKASTIMGLGYLIIFILFLAMHLLNKFSIVALILLVIDILGMCIYIYKIF</sequence>